<keyword evidence="2" id="KW-0812">Transmembrane</keyword>
<reference evidence="3 4" key="1">
    <citation type="journal article" date="2014" name="Antonie Van Leeuwenhoek">
        <title>Hyphomonas beringensis sp. nov. and Hyphomonas chukchiensis sp. nov., isolated from surface seawater of the Bering Sea and Chukchi Sea.</title>
        <authorList>
            <person name="Li C."/>
            <person name="Lai Q."/>
            <person name="Li G."/>
            <person name="Dong C."/>
            <person name="Wang J."/>
            <person name="Liao Y."/>
            <person name="Shao Z."/>
        </authorList>
    </citation>
    <scope>NUCLEOTIDE SEQUENCE [LARGE SCALE GENOMIC DNA]</scope>
    <source>
        <strain evidence="3 4">MHS-2</strain>
    </source>
</reference>
<name>A0A059FST0_9PROT</name>
<evidence type="ECO:0000256" key="2">
    <source>
        <dbReference type="SAM" id="Phobius"/>
    </source>
</evidence>
<evidence type="ECO:0000313" key="4">
    <source>
        <dbReference type="Proteomes" id="UP000025171"/>
    </source>
</evidence>
<keyword evidence="4" id="KW-1185">Reference proteome</keyword>
<feature type="region of interest" description="Disordered" evidence="1">
    <location>
        <begin position="119"/>
        <end position="146"/>
    </location>
</feature>
<dbReference type="eggNOG" id="ENOG5033DGH">
    <property type="taxonomic scope" value="Bacteria"/>
</dbReference>
<comment type="caution">
    <text evidence="3">The sequence shown here is derived from an EMBL/GenBank/DDBJ whole genome shotgun (WGS) entry which is preliminary data.</text>
</comment>
<organism evidence="3 4">
    <name type="scientific">Hyphomonas johnsonii MHS-2</name>
    <dbReference type="NCBI Taxonomy" id="1280950"/>
    <lineage>
        <taxon>Bacteria</taxon>
        <taxon>Pseudomonadati</taxon>
        <taxon>Pseudomonadota</taxon>
        <taxon>Alphaproteobacteria</taxon>
        <taxon>Hyphomonadales</taxon>
        <taxon>Hyphomonadaceae</taxon>
        <taxon>Hyphomonas</taxon>
    </lineage>
</organism>
<dbReference type="AlphaFoldDB" id="A0A059FST0"/>
<feature type="transmembrane region" description="Helical" evidence="2">
    <location>
        <begin position="84"/>
        <end position="105"/>
    </location>
</feature>
<keyword evidence="2" id="KW-0472">Membrane</keyword>
<dbReference type="RefSeq" id="WP_051617878.1">
    <property type="nucleotide sequence ID" value="NZ_ARYK01000001.1"/>
</dbReference>
<dbReference type="PATRIC" id="fig|1280950.3.peg.24"/>
<feature type="transmembrane region" description="Helical" evidence="2">
    <location>
        <begin position="50"/>
        <end position="72"/>
    </location>
</feature>
<evidence type="ECO:0000256" key="1">
    <source>
        <dbReference type="SAM" id="MobiDB-lite"/>
    </source>
</evidence>
<protein>
    <submittedName>
        <fullName evidence="3">Uncharacterized protein</fullName>
    </submittedName>
</protein>
<gene>
    <name evidence="3" type="ORF">HJO_00120</name>
</gene>
<dbReference type="EMBL" id="ARYK01000001">
    <property type="protein sequence ID" value="KCZ93734.1"/>
    <property type="molecule type" value="Genomic_DNA"/>
</dbReference>
<dbReference type="Proteomes" id="UP000025171">
    <property type="component" value="Unassembled WGS sequence"/>
</dbReference>
<accession>A0A059FST0</accession>
<dbReference type="STRING" id="1280950.HJO_00120"/>
<evidence type="ECO:0000313" key="3">
    <source>
        <dbReference type="EMBL" id="KCZ93734.1"/>
    </source>
</evidence>
<proteinExistence type="predicted"/>
<keyword evidence="2" id="KW-1133">Transmembrane helix</keyword>
<sequence length="146" mass="16116">MSNDSPDGRDTAGRFMKQAAEKAHQLHTVSDDGMHPMAKILFGWTETKHIGAIMFWGLGVFGAGLIILDLVVNRHDYFTFANSTGFYGLYGFACFTFVVLMGWPLGNLLRRNENYYGDAGGPPADVDPDLPETPDLPSHPDYEGDE</sequence>
<dbReference type="OrthoDB" id="7631747at2"/>